<evidence type="ECO:0000313" key="1">
    <source>
        <dbReference type="EMBL" id="OBQ72142.1"/>
    </source>
</evidence>
<dbReference type="AlphaFoldDB" id="A0AA91F8K2"/>
<evidence type="ECO:0000313" key="2">
    <source>
        <dbReference type="Proteomes" id="UP000093737"/>
    </source>
</evidence>
<dbReference type="EMBL" id="LYTK01000001">
    <property type="protein sequence ID" value="OBQ72142.1"/>
    <property type="molecule type" value="Genomic_DNA"/>
</dbReference>
<gene>
    <name evidence="1" type="ORF">A8145_04750</name>
</gene>
<comment type="caution">
    <text evidence="1">The sequence shown here is derived from an EMBL/GenBank/DDBJ whole genome shotgun (WGS) entry which is preliminary data.</text>
</comment>
<reference evidence="1 2" key="1">
    <citation type="submission" date="2016-05" db="EMBL/GenBank/DDBJ databases">
        <authorList>
            <person name="Ramsay J.P."/>
        </authorList>
    </citation>
    <scope>NUCLEOTIDE SEQUENCE [LARGE SCALE GENOMIC DNA]</scope>
    <source>
        <strain evidence="1 2">NZP2042</strain>
    </source>
</reference>
<sequence length="101" mass="11101">MRKGAAAMPPFLLCGWPGRRDRAAKRKLIVLQHPGHGLIDVVDRDCRIIFRGQLSAQALRHLGHAGARHLDDQLVLAAREMEIERASGAALALKMSFSDVP</sequence>
<proteinExistence type="predicted"/>
<organism evidence="1 2">
    <name type="scientific">Rhizobium loti</name>
    <name type="common">Mesorhizobium loti</name>
    <dbReference type="NCBI Taxonomy" id="381"/>
    <lineage>
        <taxon>Bacteria</taxon>
        <taxon>Pseudomonadati</taxon>
        <taxon>Pseudomonadota</taxon>
        <taxon>Alphaproteobacteria</taxon>
        <taxon>Hyphomicrobiales</taxon>
        <taxon>Phyllobacteriaceae</taxon>
        <taxon>Mesorhizobium</taxon>
    </lineage>
</organism>
<protein>
    <submittedName>
        <fullName evidence="1">Uncharacterized protein</fullName>
    </submittedName>
</protein>
<name>A0AA91F8K2_RHILI</name>
<accession>A0AA91F8K2</accession>
<dbReference type="Proteomes" id="UP000093737">
    <property type="component" value="Unassembled WGS sequence"/>
</dbReference>